<reference evidence="1" key="1">
    <citation type="journal article" date="2015" name="Nature">
        <title>Complex archaea that bridge the gap between prokaryotes and eukaryotes.</title>
        <authorList>
            <person name="Spang A."/>
            <person name="Saw J.H."/>
            <person name="Jorgensen S.L."/>
            <person name="Zaremba-Niedzwiedzka K."/>
            <person name="Martijn J."/>
            <person name="Lind A.E."/>
            <person name="van Eijk R."/>
            <person name="Schleper C."/>
            <person name="Guy L."/>
            <person name="Ettema T.J."/>
        </authorList>
    </citation>
    <scope>NUCLEOTIDE SEQUENCE</scope>
</reference>
<organism evidence="1">
    <name type="scientific">marine sediment metagenome</name>
    <dbReference type="NCBI Taxonomy" id="412755"/>
    <lineage>
        <taxon>unclassified sequences</taxon>
        <taxon>metagenomes</taxon>
        <taxon>ecological metagenomes</taxon>
    </lineage>
</organism>
<dbReference type="EMBL" id="LAZR01012872">
    <property type="protein sequence ID" value="KKM24688.1"/>
    <property type="molecule type" value="Genomic_DNA"/>
</dbReference>
<dbReference type="AlphaFoldDB" id="A0A0F9KRE2"/>
<sequence>MATTAITPTPLVRDVVSADILDAAGTVATTPSDGWVIAAPVGPDVDLLLKFLVDATGDTITIKAGDRPPSHLSGLGDLALVLAASDVRYIMVEKGRFLQDDGTFLVVCTDAGTTCYAFTIPKIL</sequence>
<proteinExistence type="predicted"/>
<protein>
    <submittedName>
        <fullName evidence="1">Uncharacterized protein</fullName>
    </submittedName>
</protein>
<accession>A0A0F9KRE2</accession>
<evidence type="ECO:0000313" key="1">
    <source>
        <dbReference type="EMBL" id="KKM24688.1"/>
    </source>
</evidence>
<name>A0A0F9KRE2_9ZZZZ</name>
<gene>
    <name evidence="1" type="ORF">LCGC14_1602590</name>
</gene>
<comment type="caution">
    <text evidence="1">The sequence shown here is derived from an EMBL/GenBank/DDBJ whole genome shotgun (WGS) entry which is preliminary data.</text>
</comment>